<dbReference type="GO" id="GO:0005886">
    <property type="term" value="C:plasma membrane"/>
    <property type="evidence" value="ECO:0007669"/>
    <property type="project" value="UniProtKB-SubCell"/>
</dbReference>
<dbReference type="Proteomes" id="UP000001168">
    <property type="component" value="Chromosome"/>
</dbReference>
<dbReference type="InterPro" id="IPR035906">
    <property type="entry name" value="MetI-like_sf"/>
</dbReference>
<dbReference type="HOGENOM" id="CLU_016047_1_0_9"/>
<keyword evidence="6 7" id="KW-0472">Membrane</keyword>
<keyword evidence="2 7" id="KW-0813">Transport</keyword>
<keyword evidence="3" id="KW-1003">Cell membrane</keyword>
<dbReference type="Gene3D" id="1.10.3720.10">
    <property type="entry name" value="MetI-like"/>
    <property type="match status" value="1"/>
</dbReference>
<accession>Q5WK38</accession>
<reference evidence="10" key="4">
    <citation type="submission" date="2003-10" db="EMBL/GenBank/DDBJ databases">
        <title>The complete genome sequence of the alkaliphilic Bacillus clausii KSM-K16.</title>
        <authorList>
            <person name="Takaki Y."/>
            <person name="Kageyama Y."/>
            <person name="Shimamura S."/>
            <person name="Suzuki H."/>
            <person name="Nishi S."/>
            <person name="Hatada Y."/>
            <person name="Kawai S."/>
            <person name="Ito S."/>
            <person name="Horikoshi K."/>
        </authorList>
    </citation>
    <scope>NUCLEOTIDE SEQUENCE [LARGE SCALE GENOMIC DNA]</scope>
    <source>
        <strain evidence="10">KSM-K16</strain>
    </source>
</reference>
<evidence type="ECO:0000256" key="7">
    <source>
        <dbReference type="RuleBase" id="RU363032"/>
    </source>
</evidence>
<reference evidence="9 10" key="2">
    <citation type="journal article" date="1995" name="Appl. Microbiol. Biotechnol.">
        <title>Purification and properties of an alkaline protease from alkalophilic Bacillus sp. KSM-K16.</title>
        <authorList>
            <person name="Kobayashi T."/>
            <person name="Hakamada Y."/>
            <person name="Adachi S."/>
            <person name="Hitomi J."/>
            <person name="Yoshimatsu T."/>
            <person name="Koike K."/>
            <person name="Kawai S."/>
            <person name="Ito S."/>
        </authorList>
    </citation>
    <scope>NUCLEOTIDE SEQUENCE [LARGE SCALE GENOMIC DNA]</scope>
    <source>
        <strain evidence="9 10">KSM-K16</strain>
    </source>
</reference>
<keyword evidence="10" id="KW-1185">Reference proteome</keyword>
<dbReference type="SUPFAM" id="SSF161098">
    <property type="entry name" value="MetI-like"/>
    <property type="match status" value="1"/>
</dbReference>
<organism evidence="9 10">
    <name type="scientific">Shouchella clausii (strain KSM-K16)</name>
    <name type="common">Alkalihalobacillus clausii</name>
    <dbReference type="NCBI Taxonomy" id="66692"/>
    <lineage>
        <taxon>Bacteria</taxon>
        <taxon>Bacillati</taxon>
        <taxon>Bacillota</taxon>
        <taxon>Bacilli</taxon>
        <taxon>Bacillales</taxon>
        <taxon>Bacillaceae</taxon>
        <taxon>Shouchella</taxon>
    </lineage>
</organism>
<proteinExistence type="inferred from homology"/>
<evidence type="ECO:0000256" key="2">
    <source>
        <dbReference type="ARBA" id="ARBA00022448"/>
    </source>
</evidence>
<dbReference type="InterPro" id="IPR000515">
    <property type="entry name" value="MetI-like"/>
</dbReference>
<keyword evidence="5 7" id="KW-1133">Transmembrane helix</keyword>
<reference evidence="9 10" key="1">
    <citation type="journal article" date="1994" name="J. Ferment. Bioeng.">
        <title>Molecular cloning and nucleotide sequence of the gene for an alkaline protease from the alkalophilic Bacillus sp. KSM-K16.</title>
        <authorList>
            <person name="Hakamada Y."/>
            <person name="Kobayashi T."/>
            <person name="Hitomi J."/>
            <person name="Kawai S."/>
            <person name="Ito S."/>
        </authorList>
    </citation>
    <scope>NUCLEOTIDE SEQUENCE [LARGE SCALE GENOMIC DNA]</scope>
    <source>
        <strain evidence="9 10">KSM-K16</strain>
    </source>
</reference>
<dbReference type="AlphaFoldDB" id="Q5WK38"/>
<feature type="transmembrane region" description="Helical" evidence="7">
    <location>
        <begin position="157"/>
        <end position="182"/>
    </location>
</feature>
<reference evidence="9 10" key="3">
    <citation type="journal article" date="1997" name="Protein Eng.">
        <title>High-resolution crystal structure of M-protease: phylogeny aided analysis of the high-alkaline adaptation mechanism.</title>
        <authorList>
            <person name="Shirai T."/>
            <person name="Suzuki A."/>
            <person name="Yamane T."/>
            <person name="Ashida T."/>
            <person name="Kobayashi T."/>
            <person name="Ito S."/>
        </authorList>
    </citation>
    <scope>NUCLEOTIDE SEQUENCE [LARGE SCALE GENOMIC DNA]</scope>
    <source>
        <strain evidence="9 10">KSM-K16</strain>
    </source>
</reference>
<feature type="transmembrane region" description="Helical" evidence="7">
    <location>
        <begin position="130"/>
        <end position="151"/>
    </location>
</feature>
<keyword evidence="4 7" id="KW-0812">Transmembrane</keyword>
<evidence type="ECO:0000256" key="4">
    <source>
        <dbReference type="ARBA" id="ARBA00022692"/>
    </source>
</evidence>
<dbReference type="GO" id="GO:0055085">
    <property type="term" value="P:transmembrane transport"/>
    <property type="evidence" value="ECO:0007669"/>
    <property type="project" value="InterPro"/>
</dbReference>
<dbReference type="eggNOG" id="COG0395">
    <property type="taxonomic scope" value="Bacteria"/>
</dbReference>
<evidence type="ECO:0000259" key="8">
    <source>
        <dbReference type="PROSITE" id="PS50928"/>
    </source>
</evidence>
<feature type="transmembrane region" description="Helical" evidence="7">
    <location>
        <begin position="208"/>
        <end position="229"/>
    </location>
</feature>
<evidence type="ECO:0000256" key="3">
    <source>
        <dbReference type="ARBA" id="ARBA00022475"/>
    </source>
</evidence>
<comment type="similarity">
    <text evidence="7">Belongs to the binding-protein-dependent transport system permease family.</text>
</comment>
<evidence type="ECO:0000256" key="6">
    <source>
        <dbReference type="ARBA" id="ARBA00023136"/>
    </source>
</evidence>
<gene>
    <name evidence="9" type="ordered locus">ABC0728</name>
</gene>
<feature type="transmembrane region" description="Helical" evidence="7">
    <location>
        <begin position="29"/>
        <end position="54"/>
    </location>
</feature>
<dbReference type="PROSITE" id="PS50928">
    <property type="entry name" value="ABC_TM1"/>
    <property type="match status" value="1"/>
</dbReference>
<comment type="subcellular location">
    <subcellularLocation>
        <location evidence="1 7">Cell membrane</location>
        <topology evidence="1 7">Multi-pass membrane protein</topology>
    </subcellularLocation>
</comment>
<sequence length="312" mass="35004">MGIALPTNTQTTGFFRRGGMHYRSRTYRIFSVFNIVFLLVLSAICIMPLIHILAVSFSAPAPANANLVRFWPVDFTVSAWEQTFGNQNFLRALWNGVFRTVLGTIISLVTITLAAYALSKEDREFKGRKMYMYALVFVMLFNGGLIPTYILVQNLGLINTIWALVLPGAVNVFNLILLLNFFRTGVPKSLEEAAFIDGAGHFQILFKIYLPISLPALATVGLFTMVGQWNSWFDGLIYLTDSTKYPLSTFLQTIIVQNDFSQLNVNPDEVKALSERTVRSAQIFIGALPIIIVYPFLQKYFVKGIVLGSVKE</sequence>
<dbReference type="Pfam" id="PF00528">
    <property type="entry name" value="BPD_transp_1"/>
    <property type="match status" value="1"/>
</dbReference>
<feature type="domain" description="ABC transmembrane type-1" evidence="8">
    <location>
        <begin position="93"/>
        <end position="294"/>
    </location>
</feature>
<protein>
    <submittedName>
        <fullName evidence="9">Polysaccharide ABC transporter permease</fullName>
    </submittedName>
</protein>
<dbReference type="PANTHER" id="PTHR43744:SF9">
    <property type="entry name" value="POLYGALACTURONAN_RHAMNOGALACTURONAN TRANSPORT SYSTEM PERMEASE PROTEIN YTCP"/>
    <property type="match status" value="1"/>
</dbReference>
<dbReference type="EMBL" id="AP006627">
    <property type="protein sequence ID" value="BAD63267.1"/>
    <property type="molecule type" value="Genomic_DNA"/>
</dbReference>
<evidence type="ECO:0000256" key="1">
    <source>
        <dbReference type="ARBA" id="ARBA00004651"/>
    </source>
</evidence>
<evidence type="ECO:0000313" key="10">
    <source>
        <dbReference type="Proteomes" id="UP000001168"/>
    </source>
</evidence>
<dbReference type="PANTHER" id="PTHR43744">
    <property type="entry name" value="ABC TRANSPORTER PERMEASE PROTEIN MG189-RELATED-RELATED"/>
    <property type="match status" value="1"/>
</dbReference>
<feature type="transmembrane region" description="Helical" evidence="7">
    <location>
        <begin position="280"/>
        <end position="297"/>
    </location>
</feature>
<feature type="transmembrane region" description="Helical" evidence="7">
    <location>
        <begin position="97"/>
        <end position="118"/>
    </location>
</feature>
<dbReference type="STRING" id="66692.ABC0728"/>
<name>Q5WK38_SHOC1</name>
<dbReference type="CDD" id="cd06261">
    <property type="entry name" value="TM_PBP2"/>
    <property type="match status" value="1"/>
</dbReference>
<evidence type="ECO:0000313" key="9">
    <source>
        <dbReference type="EMBL" id="BAD63267.1"/>
    </source>
</evidence>
<reference evidence="9 10" key="5">
    <citation type="journal article" date="2007" name="Extremophiles">
        <title>Intragenomic diversity of the V1 regions of 16S rRNA genes in high-alkaline protease-producing Bacillus clausii spp.</title>
        <authorList>
            <person name="Kageyama Y."/>
            <person name="Takaki Y."/>
            <person name="Shimamura S."/>
            <person name="Nishi S."/>
            <person name="Nogi Y."/>
            <person name="Uchimura K."/>
            <person name="Kobayashi T."/>
            <person name="Hitomi J."/>
            <person name="Ozaki K."/>
            <person name="Kawai S."/>
            <person name="Ito S."/>
            <person name="Horikoshi K."/>
        </authorList>
    </citation>
    <scope>NUCLEOTIDE SEQUENCE [LARGE SCALE GENOMIC DNA]</scope>
    <source>
        <strain evidence="9 10">KSM-K16</strain>
    </source>
</reference>
<evidence type="ECO:0000256" key="5">
    <source>
        <dbReference type="ARBA" id="ARBA00022989"/>
    </source>
</evidence>
<dbReference type="KEGG" id="bcl:ABC0728"/>